<evidence type="ECO:0000313" key="3">
    <source>
        <dbReference type="Proteomes" id="UP000799777"/>
    </source>
</evidence>
<gene>
    <name evidence="2" type="ORF">EK21DRAFT_94302</name>
</gene>
<dbReference type="AlphaFoldDB" id="A0A9P4GWC6"/>
<feature type="compositionally biased region" description="Basic residues" evidence="1">
    <location>
        <begin position="226"/>
        <end position="237"/>
    </location>
</feature>
<sequence>MFAFFGRYRTEQAIDRATNVDAIPLPDSEVEVAMRMTYCGYRSNLVCNSPPCSHGGRDGRQENVATPDEIRTTVAAVTNVYNRHSDAVVAAREHVSRLQAQEIVDQDDFYLAHTRVESISSVVEQAINEVAIRAARAEEYERTSSFTSQTHTQRPATTTRPAASTRSPRPSTTRPSTTRPAQVPRTPPTRTVRFAEPPSSPCGGFVFMEESYTRMSEAPIDEHRSCGHRGRGRSHRRYASENIRSSTEADNIIELQARSRRRARAAGLMPISQAFPLAPEHGDAVELRSGGLSWYRNGMEKREK</sequence>
<organism evidence="2 3">
    <name type="scientific">Setomelanomma holmii</name>
    <dbReference type="NCBI Taxonomy" id="210430"/>
    <lineage>
        <taxon>Eukaryota</taxon>
        <taxon>Fungi</taxon>
        <taxon>Dikarya</taxon>
        <taxon>Ascomycota</taxon>
        <taxon>Pezizomycotina</taxon>
        <taxon>Dothideomycetes</taxon>
        <taxon>Pleosporomycetidae</taxon>
        <taxon>Pleosporales</taxon>
        <taxon>Pleosporineae</taxon>
        <taxon>Phaeosphaeriaceae</taxon>
        <taxon>Setomelanomma</taxon>
    </lineage>
</organism>
<evidence type="ECO:0000313" key="2">
    <source>
        <dbReference type="EMBL" id="KAF2024163.1"/>
    </source>
</evidence>
<name>A0A9P4GWC6_9PLEO</name>
<feature type="region of interest" description="Disordered" evidence="1">
    <location>
        <begin position="138"/>
        <end position="200"/>
    </location>
</feature>
<comment type="caution">
    <text evidence="2">The sequence shown here is derived from an EMBL/GenBank/DDBJ whole genome shotgun (WGS) entry which is preliminary data.</text>
</comment>
<protein>
    <submittedName>
        <fullName evidence="2">Uncharacterized protein</fullName>
    </submittedName>
</protein>
<evidence type="ECO:0000256" key="1">
    <source>
        <dbReference type="SAM" id="MobiDB-lite"/>
    </source>
</evidence>
<accession>A0A9P4GWC6</accession>
<feature type="compositionally biased region" description="Low complexity" evidence="1">
    <location>
        <begin position="147"/>
        <end position="182"/>
    </location>
</feature>
<dbReference type="EMBL" id="ML978306">
    <property type="protein sequence ID" value="KAF2024163.1"/>
    <property type="molecule type" value="Genomic_DNA"/>
</dbReference>
<dbReference type="Proteomes" id="UP000799777">
    <property type="component" value="Unassembled WGS sequence"/>
</dbReference>
<feature type="region of interest" description="Disordered" evidence="1">
    <location>
        <begin position="223"/>
        <end position="243"/>
    </location>
</feature>
<keyword evidence="3" id="KW-1185">Reference proteome</keyword>
<proteinExistence type="predicted"/>
<reference evidence="2" key="1">
    <citation type="journal article" date="2020" name="Stud. Mycol.">
        <title>101 Dothideomycetes genomes: a test case for predicting lifestyles and emergence of pathogens.</title>
        <authorList>
            <person name="Haridas S."/>
            <person name="Albert R."/>
            <person name="Binder M."/>
            <person name="Bloem J."/>
            <person name="Labutti K."/>
            <person name="Salamov A."/>
            <person name="Andreopoulos B."/>
            <person name="Baker S."/>
            <person name="Barry K."/>
            <person name="Bills G."/>
            <person name="Bluhm B."/>
            <person name="Cannon C."/>
            <person name="Castanera R."/>
            <person name="Culley D."/>
            <person name="Daum C."/>
            <person name="Ezra D."/>
            <person name="Gonzalez J."/>
            <person name="Henrissat B."/>
            <person name="Kuo A."/>
            <person name="Liang C."/>
            <person name="Lipzen A."/>
            <person name="Lutzoni F."/>
            <person name="Magnuson J."/>
            <person name="Mondo S."/>
            <person name="Nolan M."/>
            <person name="Ohm R."/>
            <person name="Pangilinan J."/>
            <person name="Park H.-J."/>
            <person name="Ramirez L."/>
            <person name="Alfaro M."/>
            <person name="Sun H."/>
            <person name="Tritt A."/>
            <person name="Yoshinaga Y."/>
            <person name="Zwiers L.-H."/>
            <person name="Turgeon B."/>
            <person name="Goodwin S."/>
            <person name="Spatafora J."/>
            <person name="Crous P."/>
            <person name="Grigoriev I."/>
        </authorList>
    </citation>
    <scope>NUCLEOTIDE SEQUENCE</scope>
    <source>
        <strain evidence="2">CBS 110217</strain>
    </source>
</reference>